<dbReference type="Gramene" id="Kaladp0008s0832.1.v1.1">
    <property type="protein sequence ID" value="Kaladp0008s0832.1.v1.1.CDS.1"/>
    <property type="gene ID" value="Kaladp0008s0832.v1.1"/>
</dbReference>
<evidence type="ECO:0000256" key="4">
    <source>
        <dbReference type="ARBA" id="ARBA00022729"/>
    </source>
</evidence>
<evidence type="ECO:0000256" key="1">
    <source>
        <dbReference type="ARBA" id="ARBA00001974"/>
    </source>
</evidence>
<dbReference type="InterPro" id="IPR012951">
    <property type="entry name" value="BBE"/>
</dbReference>
<dbReference type="InterPro" id="IPR016167">
    <property type="entry name" value="FAD-bd_PCMH_sub1"/>
</dbReference>
<dbReference type="InterPro" id="IPR016169">
    <property type="entry name" value="FAD-bd_PCMH_sub2"/>
</dbReference>
<evidence type="ECO:0000256" key="8">
    <source>
        <dbReference type="SAM" id="SignalP"/>
    </source>
</evidence>
<proteinExistence type="inferred from homology"/>
<evidence type="ECO:0000313" key="10">
    <source>
        <dbReference type="EnsemblPlants" id="Kaladp0008s0832.1.v1.1.CDS.1"/>
    </source>
</evidence>
<comment type="similarity">
    <text evidence="2">Belongs to the oxygen-dependent FAD-linked oxidoreductase family.</text>
</comment>
<dbReference type="InterPro" id="IPR036318">
    <property type="entry name" value="FAD-bd_PCMH-like_sf"/>
</dbReference>
<keyword evidence="11" id="KW-1185">Reference proteome</keyword>
<feature type="chain" id="PRO_5029818653" description="FAD-binding PCMH-type domain-containing protein" evidence="8">
    <location>
        <begin position="27"/>
        <end position="543"/>
    </location>
</feature>
<evidence type="ECO:0000259" key="9">
    <source>
        <dbReference type="PROSITE" id="PS51387"/>
    </source>
</evidence>
<dbReference type="Pfam" id="PF01565">
    <property type="entry name" value="FAD_binding_4"/>
    <property type="match status" value="1"/>
</dbReference>
<dbReference type="SUPFAM" id="SSF56176">
    <property type="entry name" value="FAD-binding/transporter-associated domain-like"/>
    <property type="match status" value="1"/>
</dbReference>
<comment type="cofactor">
    <cofactor evidence="1">
        <name>FAD</name>
        <dbReference type="ChEBI" id="CHEBI:57692"/>
    </cofactor>
</comment>
<accession>A0A7N0RDZ7</accession>
<name>A0A7N0RDZ7_KALFE</name>
<protein>
    <recommendedName>
        <fullName evidence="9">FAD-binding PCMH-type domain-containing protein</fullName>
    </recommendedName>
</protein>
<feature type="signal peptide" evidence="8">
    <location>
        <begin position="1"/>
        <end position="26"/>
    </location>
</feature>
<keyword evidence="3" id="KW-0285">Flavoprotein</keyword>
<organism evidence="10 11">
    <name type="scientific">Kalanchoe fedtschenkoi</name>
    <name type="common">Lavender scallops</name>
    <name type="synonym">South American air plant</name>
    <dbReference type="NCBI Taxonomy" id="63787"/>
    <lineage>
        <taxon>Eukaryota</taxon>
        <taxon>Viridiplantae</taxon>
        <taxon>Streptophyta</taxon>
        <taxon>Embryophyta</taxon>
        <taxon>Tracheophyta</taxon>
        <taxon>Spermatophyta</taxon>
        <taxon>Magnoliopsida</taxon>
        <taxon>eudicotyledons</taxon>
        <taxon>Gunneridae</taxon>
        <taxon>Pentapetalae</taxon>
        <taxon>Saxifragales</taxon>
        <taxon>Crassulaceae</taxon>
        <taxon>Kalanchoe</taxon>
    </lineage>
</organism>
<dbReference type="EnsemblPlants" id="Kaladp0008s0832.1.v1.1">
    <property type="protein sequence ID" value="Kaladp0008s0832.1.v1.1.CDS.1"/>
    <property type="gene ID" value="Kaladp0008s0832.v1.1"/>
</dbReference>
<dbReference type="FunFam" id="3.30.43.10:FF:000004">
    <property type="entry name" value="Berberine bridge enzyme-like 15"/>
    <property type="match status" value="1"/>
</dbReference>
<evidence type="ECO:0000256" key="7">
    <source>
        <dbReference type="ARBA" id="ARBA00023180"/>
    </source>
</evidence>
<evidence type="ECO:0000256" key="5">
    <source>
        <dbReference type="ARBA" id="ARBA00022827"/>
    </source>
</evidence>
<keyword evidence="6" id="KW-1015">Disulfide bond</keyword>
<dbReference type="InterPro" id="IPR016166">
    <property type="entry name" value="FAD-bd_PCMH"/>
</dbReference>
<evidence type="ECO:0000256" key="3">
    <source>
        <dbReference type="ARBA" id="ARBA00022630"/>
    </source>
</evidence>
<dbReference type="AlphaFoldDB" id="A0A7N0RDZ7"/>
<dbReference type="OMA" id="ATVYQNF"/>
<dbReference type="Gene3D" id="3.40.462.20">
    <property type="match status" value="1"/>
</dbReference>
<evidence type="ECO:0000256" key="2">
    <source>
        <dbReference type="ARBA" id="ARBA00005466"/>
    </source>
</evidence>
<dbReference type="GO" id="GO:0016491">
    <property type="term" value="F:oxidoreductase activity"/>
    <property type="evidence" value="ECO:0007669"/>
    <property type="project" value="InterPro"/>
</dbReference>
<evidence type="ECO:0000313" key="11">
    <source>
        <dbReference type="Proteomes" id="UP000594263"/>
    </source>
</evidence>
<dbReference type="PROSITE" id="PS51387">
    <property type="entry name" value="FAD_PCMH"/>
    <property type="match status" value="1"/>
</dbReference>
<dbReference type="Proteomes" id="UP000594263">
    <property type="component" value="Unplaced"/>
</dbReference>
<evidence type="ECO:0000256" key="6">
    <source>
        <dbReference type="ARBA" id="ARBA00023157"/>
    </source>
</evidence>
<dbReference type="PANTHER" id="PTHR32448">
    <property type="entry name" value="OS08G0158400 PROTEIN"/>
    <property type="match status" value="1"/>
</dbReference>
<keyword evidence="7" id="KW-0325">Glycoprotein</keyword>
<keyword evidence="5" id="KW-0274">FAD</keyword>
<reference evidence="10" key="1">
    <citation type="submission" date="2021-01" db="UniProtKB">
        <authorList>
            <consortium name="EnsemblPlants"/>
        </authorList>
    </citation>
    <scope>IDENTIFICATION</scope>
</reference>
<dbReference type="InterPro" id="IPR006094">
    <property type="entry name" value="Oxid_FAD_bind_N"/>
</dbReference>
<feature type="domain" description="FAD-binding PCMH-type" evidence="9">
    <location>
        <begin position="83"/>
        <end position="257"/>
    </location>
</feature>
<keyword evidence="4 8" id="KW-0732">Signal</keyword>
<dbReference type="Gene3D" id="3.30.465.10">
    <property type="match status" value="1"/>
</dbReference>
<dbReference type="GO" id="GO:0071949">
    <property type="term" value="F:FAD binding"/>
    <property type="evidence" value="ECO:0007669"/>
    <property type="project" value="InterPro"/>
</dbReference>
<sequence length="543" mass="60950">MANRSVIASLIFVFLILQHLCSVSYADYDHGDDFNSLLECLSNSTAEHPKTISSILHAPFVNNASYTQVLRSLIRNRRFNTSTTPKPIIIITPTRESHVSAAVTCSKSLGRLLKIRSGGHDYDGLSYISDVPFFMLDLFNFRSIDVDIATETAWVQSGAMLGELYYRIWEKSDLHGFPAGVCPTVGVGGHLSGGGYGNLLRKYGLSVDHIIDARIVDVQGRVLDRESMGEDLFWAIRGGGGGSFGVILSFKVRLVRVPATVTVFRVEKRRDLEENVTEAVHKWLQIADKLDNNLFLRVLLQPVSSRVIKGARTIRASFIAEYLGDADSLVSILDKDFPELGLTKANCTEMSWIESVSYWATNDFGTPTEMLLDRNLGGTVNFLKRKSDFIQTPISKDGLESLWEKMIENRETGLVLNPYGGRMSEIGASETPMPHRAGNICKIQYSVNWSNESKEEEAQNIEGIRELYKFMTQFVSKSPRGAFLNYRDVDIGINHHGDNSYEESEVYGRKYYMDNFDRLVKVKTAVDPDNFFRNEKSIPTLPS</sequence>
<dbReference type="Pfam" id="PF08031">
    <property type="entry name" value="BBE"/>
    <property type="match status" value="1"/>
</dbReference>
<dbReference type="Gene3D" id="3.30.43.10">
    <property type="entry name" value="Uridine Diphospho-n-acetylenolpyruvylglucosamine Reductase, domain 2"/>
    <property type="match status" value="1"/>
</dbReference>